<keyword evidence="1" id="KW-0472">Membrane</keyword>
<keyword evidence="1" id="KW-0812">Transmembrane</keyword>
<evidence type="ECO:0000313" key="3">
    <source>
        <dbReference type="Proteomes" id="UP000245430"/>
    </source>
</evidence>
<dbReference type="RefSeq" id="WP_109682645.1">
    <property type="nucleotide sequence ID" value="NZ_QGGP01000005.1"/>
</dbReference>
<dbReference type="AlphaFoldDB" id="A0A316DKM1"/>
<name>A0A316DKM1_9FLAO</name>
<dbReference type="Proteomes" id="UP000245430">
    <property type="component" value="Unassembled WGS sequence"/>
</dbReference>
<evidence type="ECO:0000256" key="1">
    <source>
        <dbReference type="SAM" id="Phobius"/>
    </source>
</evidence>
<accession>A0A316DKM1</accession>
<organism evidence="2 3">
    <name type="scientific">Xanthomarina spongicola</name>
    <dbReference type="NCBI Taxonomy" id="570520"/>
    <lineage>
        <taxon>Bacteria</taxon>
        <taxon>Pseudomonadati</taxon>
        <taxon>Bacteroidota</taxon>
        <taxon>Flavobacteriia</taxon>
        <taxon>Flavobacteriales</taxon>
        <taxon>Flavobacteriaceae</taxon>
        <taxon>Xanthomarina</taxon>
    </lineage>
</organism>
<evidence type="ECO:0000313" key="2">
    <source>
        <dbReference type="EMBL" id="PWK18236.1"/>
    </source>
</evidence>
<gene>
    <name evidence="2" type="ORF">LX78_02146</name>
</gene>
<reference evidence="2 3" key="1">
    <citation type="submission" date="2018-05" db="EMBL/GenBank/DDBJ databases">
        <title>Genomic Encyclopedia of Archaeal and Bacterial Type Strains, Phase II (KMG-II): from individual species to whole genera.</title>
        <authorList>
            <person name="Goeker M."/>
        </authorList>
    </citation>
    <scope>NUCLEOTIDE SEQUENCE [LARGE SCALE GENOMIC DNA]</scope>
    <source>
        <strain evidence="2 3">DSM 22637</strain>
    </source>
</reference>
<dbReference type="EMBL" id="QGGP01000005">
    <property type="protein sequence ID" value="PWK18236.1"/>
    <property type="molecule type" value="Genomic_DNA"/>
</dbReference>
<dbReference type="OrthoDB" id="1453089at2"/>
<feature type="transmembrane region" description="Helical" evidence="1">
    <location>
        <begin position="6"/>
        <end position="23"/>
    </location>
</feature>
<protein>
    <submittedName>
        <fullName evidence="2">Uncharacterized protein</fullName>
    </submittedName>
</protein>
<proteinExistence type="predicted"/>
<comment type="caution">
    <text evidence="2">The sequence shown here is derived from an EMBL/GenBank/DDBJ whole genome shotgun (WGS) entry which is preliminary data.</text>
</comment>
<sequence length="88" mass="10996">MIDGFVIISILALMFLFFYWYSYSTVASEDKKRAEIWKKRHQLEEAFNKRMKERAEMRRQKFEKFMNRSKEIQQELMRLQKSKRIQHN</sequence>
<keyword evidence="1" id="KW-1133">Transmembrane helix</keyword>
<keyword evidence="3" id="KW-1185">Reference proteome</keyword>